<dbReference type="EMBL" id="VSSQ01052240">
    <property type="protein sequence ID" value="MPN06335.1"/>
    <property type="molecule type" value="Genomic_DNA"/>
</dbReference>
<proteinExistence type="predicted"/>
<dbReference type="AlphaFoldDB" id="A0A645EWD8"/>
<sequence>MANIRAALKKKLAPELEQAISIYHFRGGIDWPRLSPVHRMMMNVMLSMVRKKPEDQRSGEDRAMLETAGQVVDFCDRQTIAPLVEQARADAAAIDK</sequence>
<protein>
    <submittedName>
        <fullName evidence="1">Uncharacterized protein</fullName>
    </submittedName>
</protein>
<gene>
    <name evidence="1" type="ORF">SDC9_153591</name>
</gene>
<reference evidence="1" key="1">
    <citation type="submission" date="2019-08" db="EMBL/GenBank/DDBJ databases">
        <authorList>
            <person name="Kucharzyk K."/>
            <person name="Murdoch R.W."/>
            <person name="Higgins S."/>
            <person name="Loffler F."/>
        </authorList>
    </citation>
    <scope>NUCLEOTIDE SEQUENCE</scope>
</reference>
<accession>A0A645EWD8</accession>
<evidence type="ECO:0000313" key="1">
    <source>
        <dbReference type="EMBL" id="MPN06335.1"/>
    </source>
</evidence>
<name>A0A645EWD8_9ZZZZ</name>
<organism evidence="1">
    <name type="scientific">bioreactor metagenome</name>
    <dbReference type="NCBI Taxonomy" id="1076179"/>
    <lineage>
        <taxon>unclassified sequences</taxon>
        <taxon>metagenomes</taxon>
        <taxon>ecological metagenomes</taxon>
    </lineage>
</organism>
<comment type="caution">
    <text evidence="1">The sequence shown here is derived from an EMBL/GenBank/DDBJ whole genome shotgun (WGS) entry which is preliminary data.</text>
</comment>